<evidence type="ECO:0000256" key="3">
    <source>
        <dbReference type="ARBA" id="ARBA00022989"/>
    </source>
</evidence>
<comment type="subcellular location">
    <subcellularLocation>
        <location evidence="1">Golgi apparatus membrane</location>
        <topology evidence="1">Single-pass membrane protein</topology>
    </subcellularLocation>
</comment>
<reference evidence="11" key="3">
    <citation type="submission" date="2022-06" db="UniProtKB">
        <authorList>
            <consortium name="EnsemblMetazoa"/>
        </authorList>
    </citation>
    <scope>IDENTIFICATION</scope>
</reference>
<dbReference type="EnsemblMetazoa" id="SSS_3471s_mrna">
    <property type="protein sequence ID" value="KAF7488318.1"/>
    <property type="gene ID" value="SSS_3471"/>
</dbReference>
<evidence type="ECO:0000256" key="7">
    <source>
        <dbReference type="ARBA" id="ARBA00023461"/>
    </source>
</evidence>
<feature type="transmembrane region" description="Helical" evidence="9">
    <location>
        <begin position="29"/>
        <end position="48"/>
    </location>
</feature>
<keyword evidence="5 9" id="KW-0472">Membrane</keyword>
<dbReference type="PANTHER" id="PTHR13481">
    <property type="entry name" value="SREBP REGULATING GENE PROTEIN"/>
    <property type="match status" value="1"/>
</dbReference>
<protein>
    <recommendedName>
        <fullName evidence="8">SREBP regulating gene protein</fullName>
    </recommendedName>
</protein>
<dbReference type="PANTHER" id="PTHR13481:SF0">
    <property type="entry name" value="SREBP REGULATING GENE PROTEIN"/>
    <property type="match status" value="1"/>
</dbReference>
<accession>A0A834R6J9</accession>
<gene>
    <name evidence="10" type="ORF">SSS_3471</name>
</gene>
<keyword evidence="6" id="KW-0325">Glycoprotein</keyword>
<evidence type="ECO:0000256" key="1">
    <source>
        <dbReference type="ARBA" id="ARBA00004194"/>
    </source>
</evidence>
<evidence type="ECO:0000256" key="5">
    <source>
        <dbReference type="ARBA" id="ARBA00023136"/>
    </source>
</evidence>
<sequence length="255" mass="29417">MPEKFLRFSQLLFNYELFAWIWRFLRKKIIPILLLIVFCLVFFSIYRLRSNNENILDVQRPISLMIDSKHSQSKHNLVLNKLVSGTKQSKESLEDNSSLEILHHSSEHNSAKQSQQEEFESDSSNEYLSIKSKCRNTVQGKLLIADDQGFVCNRKDLSINGCCDNIGAKKFDCLDCKQGCCTLYEHCVSCCLEPENSQKLNQSVFVEGKFLELNTFKSSIENIFDLCLIKCRTSSASLTEDNVYKNPNAKYCFTR</sequence>
<dbReference type="GO" id="GO:0000139">
    <property type="term" value="C:Golgi membrane"/>
    <property type="evidence" value="ECO:0007669"/>
    <property type="project" value="UniProtKB-SubCell"/>
</dbReference>
<comment type="similarity">
    <text evidence="7">Belongs to the SPRING family.</text>
</comment>
<evidence type="ECO:0000313" key="11">
    <source>
        <dbReference type="EnsemblMetazoa" id="KAF7488318.1"/>
    </source>
</evidence>
<dbReference type="Proteomes" id="UP000070412">
    <property type="component" value="Unassembled WGS sequence"/>
</dbReference>
<evidence type="ECO:0000256" key="9">
    <source>
        <dbReference type="SAM" id="Phobius"/>
    </source>
</evidence>
<keyword evidence="3 9" id="KW-1133">Transmembrane helix</keyword>
<organism evidence="10">
    <name type="scientific">Sarcoptes scabiei</name>
    <name type="common">Itch mite</name>
    <name type="synonym">Acarus scabiei</name>
    <dbReference type="NCBI Taxonomy" id="52283"/>
    <lineage>
        <taxon>Eukaryota</taxon>
        <taxon>Metazoa</taxon>
        <taxon>Ecdysozoa</taxon>
        <taxon>Arthropoda</taxon>
        <taxon>Chelicerata</taxon>
        <taxon>Arachnida</taxon>
        <taxon>Acari</taxon>
        <taxon>Acariformes</taxon>
        <taxon>Sarcoptiformes</taxon>
        <taxon>Astigmata</taxon>
        <taxon>Psoroptidia</taxon>
        <taxon>Sarcoptoidea</taxon>
        <taxon>Sarcoptidae</taxon>
        <taxon>Sarcoptinae</taxon>
        <taxon>Sarcoptes</taxon>
    </lineage>
</organism>
<reference evidence="12" key="1">
    <citation type="journal article" date="2020" name="PLoS Negl. Trop. Dis.">
        <title>High-quality nuclear genome for Sarcoptes scabiei-A critical resource for a neglected parasite.</title>
        <authorList>
            <person name="Korhonen P.K."/>
            <person name="Gasser R.B."/>
            <person name="Ma G."/>
            <person name="Wang T."/>
            <person name="Stroehlein A.J."/>
            <person name="Young N.D."/>
            <person name="Ang C.S."/>
            <person name="Fernando D.D."/>
            <person name="Lu H.C."/>
            <person name="Taylor S."/>
            <person name="Reynolds S.L."/>
            <person name="Mofiz E."/>
            <person name="Najaraj S.H."/>
            <person name="Gowda H."/>
            <person name="Madugundu A."/>
            <person name="Renuse S."/>
            <person name="Holt D."/>
            <person name="Pandey A."/>
            <person name="Papenfuss A.T."/>
            <person name="Fischer K."/>
        </authorList>
    </citation>
    <scope>NUCLEOTIDE SEQUENCE [LARGE SCALE GENOMIC DNA]</scope>
</reference>
<dbReference type="InterPro" id="IPR019352">
    <property type="entry name" value="SPRING1"/>
</dbReference>
<reference evidence="10" key="2">
    <citation type="submission" date="2020-01" db="EMBL/GenBank/DDBJ databases">
        <authorList>
            <person name="Korhonen P.K.K."/>
            <person name="Guangxu M.G."/>
            <person name="Wang T.W."/>
            <person name="Stroehlein A.J.S."/>
            <person name="Young N.D."/>
            <person name="Ang C.-S.A."/>
            <person name="Fernando D.W.F."/>
            <person name="Lu H.L."/>
            <person name="Taylor S.T."/>
            <person name="Ehtesham M.E.M."/>
            <person name="Najaraj S.H.N."/>
            <person name="Harsha G.H.G."/>
            <person name="Madugundu A.M."/>
            <person name="Renuse S.R."/>
            <person name="Holt D.H."/>
            <person name="Pandey A.P."/>
            <person name="Papenfuss A.P."/>
            <person name="Gasser R.B.G."/>
            <person name="Fischer K.F."/>
        </authorList>
    </citation>
    <scope>NUCLEOTIDE SEQUENCE</scope>
    <source>
        <strain evidence="10">SSS_KF_BRIS2020</strain>
    </source>
</reference>
<evidence type="ECO:0000256" key="8">
    <source>
        <dbReference type="ARBA" id="ARBA00023485"/>
    </source>
</evidence>
<keyword evidence="12" id="KW-1185">Reference proteome</keyword>
<evidence type="ECO:0000313" key="12">
    <source>
        <dbReference type="Proteomes" id="UP000070412"/>
    </source>
</evidence>
<evidence type="ECO:0000256" key="6">
    <source>
        <dbReference type="ARBA" id="ARBA00023180"/>
    </source>
</evidence>
<evidence type="ECO:0000256" key="4">
    <source>
        <dbReference type="ARBA" id="ARBA00023034"/>
    </source>
</evidence>
<name>A0A834R6J9_SARSC</name>
<evidence type="ECO:0000256" key="2">
    <source>
        <dbReference type="ARBA" id="ARBA00022692"/>
    </source>
</evidence>
<proteinExistence type="inferred from homology"/>
<dbReference type="GO" id="GO:2000640">
    <property type="term" value="P:positive regulation of SREBP signaling pathway"/>
    <property type="evidence" value="ECO:0007669"/>
    <property type="project" value="InterPro"/>
</dbReference>
<dbReference type="Pfam" id="PF10218">
    <property type="entry name" value="SPRING1"/>
    <property type="match status" value="1"/>
</dbReference>
<keyword evidence="4" id="KW-0333">Golgi apparatus</keyword>
<evidence type="ECO:0000313" key="10">
    <source>
        <dbReference type="EMBL" id="KAF7488318.1"/>
    </source>
</evidence>
<dbReference type="OrthoDB" id="70142at2759"/>
<dbReference type="EMBL" id="WVUK01000066">
    <property type="protein sequence ID" value="KAF7488318.1"/>
    <property type="molecule type" value="Genomic_DNA"/>
</dbReference>
<keyword evidence="2 9" id="KW-0812">Transmembrane</keyword>
<dbReference type="AlphaFoldDB" id="A0A834R6J9"/>